<dbReference type="SUPFAM" id="SSF56112">
    <property type="entry name" value="Protein kinase-like (PK-like)"/>
    <property type="match status" value="1"/>
</dbReference>
<proteinExistence type="predicted"/>
<dbReference type="PROSITE" id="PS50011">
    <property type="entry name" value="PROTEIN_KINASE_DOM"/>
    <property type="match status" value="1"/>
</dbReference>
<evidence type="ECO:0000313" key="2">
    <source>
        <dbReference type="EMBL" id="KAF4338679.1"/>
    </source>
</evidence>
<sequence length="529" mass="59757">MVSDLVDFQVGVAGLGIGAFGGLIDTFTACAKIYGLWKSLRGLDGYLGLLRTKLILQEALLDQWQRDWLEPPLPSRRVDIQKQRILQRHKDAVFASLTTVKILLESLEPLREASSSELPLGRLKLVAGGVEEHDKTLVQISAVLSDLYRLLPTRDPNIALSQTVLSLEHIDNNQQGLFEDSDSMQTAVQPDKLKRAVNFRRMGHELDQDLEKRVAAFTSGTSDANISIFSERVRVLKDDDIAGGLRSFGTLDSKTPIVIEWKRYDITWKGQKGIRLRGRIQNIARLLHADAKPEELLTLNCLGVFEDIEKSRYGLIFEYPLGISEPTELVSLQTLIKSPAPETLPTLGDRYRMAYTLSLSLAILHASGWLHKSIRSHNIMLPIRRNRPIWSRPYLVGFDFSRPDSVDETTEKPEQSVRFNLYRHPSAQGIPGELYRKGYDIYSLGVVLLEVGLWRLAWSLRRDDENPAKFKEVLLSRVDDRLAHFMGTEYQGAVRSCLNDDLDTREGSVIRAFYNEVVEAMCSLAESQA</sequence>
<dbReference type="InterPro" id="IPR029498">
    <property type="entry name" value="HeLo_dom"/>
</dbReference>
<keyword evidence="3" id="KW-1185">Reference proteome</keyword>
<dbReference type="InterPro" id="IPR000719">
    <property type="entry name" value="Prot_kinase_dom"/>
</dbReference>
<evidence type="ECO:0000313" key="3">
    <source>
        <dbReference type="Proteomes" id="UP000730481"/>
    </source>
</evidence>
<feature type="domain" description="Protein kinase" evidence="1">
    <location>
        <begin position="167"/>
        <end position="518"/>
    </location>
</feature>
<reference evidence="2" key="2">
    <citation type="submission" date="2020-02" db="EMBL/GenBank/DDBJ databases">
        <title>Identification and distribution of gene clusters putatively required for synthesis of sphingolipid metabolism inhibitors in phylogenetically diverse species of the filamentous fungus Fusarium.</title>
        <authorList>
            <person name="Kim H.-S."/>
            <person name="Busman M."/>
            <person name="Brown D.W."/>
            <person name="Divon H."/>
            <person name="Uhlig S."/>
            <person name="Proctor R.H."/>
        </authorList>
    </citation>
    <scope>NUCLEOTIDE SEQUENCE</scope>
    <source>
        <strain evidence="2">NRRL 25174</strain>
    </source>
</reference>
<name>A0A9P5AHB3_9HYPO</name>
<dbReference type="Proteomes" id="UP000730481">
    <property type="component" value="Unassembled WGS sequence"/>
</dbReference>
<dbReference type="Gene3D" id="1.10.510.10">
    <property type="entry name" value="Transferase(Phosphotransferase) domain 1"/>
    <property type="match status" value="1"/>
</dbReference>
<dbReference type="Pfam" id="PF14479">
    <property type="entry name" value="HeLo"/>
    <property type="match status" value="1"/>
</dbReference>
<dbReference type="InterPro" id="IPR038305">
    <property type="entry name" value="HeLo_sf"/>
</dbReference>
<organism evidence="2 3">
    <name type="scientific">Fusarium beomiforme</name>
    <dbReference type="NCBI Taxonomy" id="44412"/>
    <lineage>
        <taxon>Eukaryota</taxon>
        <taxon>Fungi</taxon>
        <taxon>Dikarya</taxon>
        <taxon>Ascomycota</taxon>
        <taxon>Pezizomycotina</taxon>
        <taxon>Sordariomycetes</taxon>
        <taxon>Hypocreomycetidae</taxon>
        <taxon>Hypocreales</taxon>
        <taxon>Nectriaceae</taxon>
        <taxon>Fusarium</taxon>
        <taxon>Fusarium burgessii species complex</taxon>
    </lineage>
</organism>
<dbReference type="AlphaFoldDB" id="A0A9P5AHB3"/>
<dbReference type="GO" id="GO:0005524">
    <property type="term" value="F:ATP binding"/>
    <property type="evidence" value="ECO:0007669"/>
    <property type="project" value="InterPro"/>
</dbReference>
<dbReference type="InterPro" id="IPR011009">
    <property type="entry name" value="Kinase-like_dom_sf"/>
</dbReference>
<comment type="caution">
    <text evidence="2">The sequence shown here is derived from an EMBL/GenBank/DDBJ whole genome shotgun (WGS) entry which is preliminary data.</text>
</comment>
<dbReference type="GO" id="GO:0004672">
    <property type="term" value="F:protein kinase activity"/>
    <property type="evidence" value="ECO:0007669"/>
    <property type="project" value="InterPro"/>
</dbReference>
<dbReference type="EMBL" id="PVQB02000337">
    <property type="protein sequence ID" value="KAF4338679.1"/>
    <property type="molecule type" value="Genomic_DNA"/>
</dbReference>
<protein>
    <recommendedName>
        <fullName evidence="1">Protein kinase domain-containing protein</fullName>
    </recommendedName>
</protein>
<dbReference type="Gene3D" id="1.20.120.1020">
    <property type="entry name" value="Prion-inhibition and propagation, HeLo domain"/>
    <property type="match status" value="1"/>
</dbReference>
<reference evidence="2" key="1">
    <citation type="journal article" date="2017" name="Mycologia">
        <title>Fusarium algeriense, sp. nov., a novel toxigenic crown rot pathogen of durum wheat from Algeria is nested in the Fusarium burgessii species complex.</title>
        <authorList>
            <person name="Laraba I."/>
            <person name="Keddad A."/>
            <person name="Boureghda H."/>
            <person name="Abdallah N."/>
            <person name="Vaughan M.M."/>
            <person name="Proctor R.H."/>
            <person name="Busman M."/>
            <person name="O'Donnell K."/>
        </authorList>
    </citation>
    <scope>NUCLEOTIDE SEQUENCE</scope>
    <source>
        <strain evidence="2">NRRL 25174</strain>
    </source>
</reference>
<evidence type="ECO:0000259" key="1">
    <source>
        <dbReference type="PROSITE" id="PS50011"/>
    </source>
</evidence>
<gene>
    <name evidence="2" type="ORF">FBEOM_7447</name>
</gene>
<dbReference type="OrthoDB" id="1911848at2759"/>
<dbReference type="PANTHER" id="PTHR37542">
    <property type="entry name" value="HELO DOMAIN-CONTAINING PROTEIN-RELATED"/>
    <property type="match status" value="1"/>
</dbReference>
<accession>A0A9P5AHB3</accession>